<dbReference type="EMBL" id="JBJIAB010000017">
    <property type="protein sequence ID" value="MFL0166210.1"/>
    <property type="molecule type" value="Genomic_DNA"/>
</dbReference>
<dbReference type="Proteomes" id="UP001623600">
    <property type="component" value="Unassembled WGS sequence"/>
</dbReference>
<proteinExistence type="predicted"/>
<gene>
    <name evidence="1" type="ORF">ACJDTP_14135</name>
</gene>
<comment type="caution">
    <text evidence="1">The sequence shown here is derived from an EMBL/GenBank/DDBJ whole genome shotgun (WGS) entry which is preliminary data.</text>
</comment>
<dbReference type="RefSeq" id="WP_406761568.1">
    <property type="nucleotide sequence ID" value="NZ_JBJIAB010000017.1"/>
</dbReference>
<organism evidence="1 2">
    <name type="scientific">Candidatus Clostridium helianthi</name>
    <dbReference type="NCBI Taxonomy" id="3381660"/>
    <lineage>
        <taxon>Bacteria</taxon>
        <taxon>Bacillati</taxon>
        <taxon>Bacillota</taxon>
        <taxon>Clostridia</taxon>
        <taxon>Eubacteriales</taxon>
        <taxon>Clostridiaceae</taxon>
        <taxon>Clostridium</taxon>
    </lineage>
</organism>
<evidence type="ECO:0000313" key="1">
    <source>
        <dbReference type="EMBL" id="MFL0166210.1"/>
    </source>
</evidence>
<evidence type="ECO:0000313" key="2">
    <source>
        <dbReference type="Proteomes" id="UP001623600"/>
    </source>
</evidence>
<reference evidence="1 2" key="1">
    <citation type="submission" date="2024-11" db="EMBL/GenBank/DDBJ databases">
        <authorList>
            <person name="Heng Y.C."/>
            <person name="Lim A.C.H."/>
            <person name="Lee J.K.Y."/>
            <person name="Kittelmann S."/>
        </authorList>
    </citation>
    <scope>NUCLEOTIDE SEQUENCE [LARGE SCALE GENOMIC DNA]</scope>
    <source>
        <strain evidence="1 2">WILCCON 0112</strain>
    </source>
</reference>
<keyword evidence="2" id="KW-1185">Reference proteome</keyword>
<name>A0ABW8S7I7_9CLOT</name>
<accession>A0ABW8S7I7</accession>
<sequence>MTTEKVVAIIETGKGAHGAVVGPDNKYVYNTYISSYNLHITLL</sequence>
<protein>
    <submittedName>
        <fullName evidence="1">Uncharacterized protein</fullName>
    </submittedName>
</protein>